<keyword evidence="3" id="KW-1185">Reference proteome</keyword>
<dbReference type="HOGENOM" id="CLU_2387458_0_0_1"/>
<organism evidence="2 3">
    <name type="scientific">Scleroderma citrinum Foug A</name>
    <dbReference type="NCBI Taxonomy" id="1036808"/>
    <lineage>
        <taxon>Eukaryota</taxon>
        <taxon>Fungi</taxon>
        <taxon>Dikarya</taxon>
        <taxon>Basidiomycota</taxon>
        <taxon>Agaricomycotina</taxon>
        <taxon>Agaricomycetes</taxon>
        <taxon>Agaricomycetidae</taxon>
        <taxon>Boletales</taxon>
        <taxon>Sclerodermatineae</taxon>
        <taxon>Sclerodermataceae</taxon>
        <taxon>Scleroderma</taxon>
    </lineage>
</organism>
<evidence type="ECO:0000313" key="2">
    <source>
        <dbReference type="EMBL" id="KIM69863.1"/>
    </source>
</evidence>
<dbReference type="OrthoDB" id="3360976at2759"/>
<dbReference type="InterPro" id="IPR046528">
    <property type="entry name" value="DUF6593"/>
</dbReference>
<dbReference type="EMBL" id="KN822005">
    <property type="protein sequence ID" value="KIM69863.1"/>
    <property type="molecule type" value="Genomic_DNA"/>
</dbReference>
<sequence length="94" mass="11018">MSRCFDILRVKSTKPCLEISPEIEHMLDLVILTFIYVEKLRMDKELKEMKQRRRVLEILLPGTVSRKSVPCGTVSLQFVYASFCIYPIHVLNPY</sequence>
<dbReference type="Proteomes" id="UP000053989">
    <property type="component" value="Unassembled WGS sequence"/>
</dbReference>
<reference evidence="2 3" key="1">
    <citation type="submission" date="2014-04" db="EMBL/GenBank/DDBJ databases">
        <authorList>
            <consortium name="DOE Joint Genome Institute"/>
            <person name="Kuo A."/>
            <person name="Kohler A."/>
            <person name="Nagy L.G."/>
            <person name="Floudas D."/>
            <person name="Copeland A."/>
            <person name="Barry K.W."/>
            <person name="Cichocki N."/>
            <person name="Veneault-Fourrey C."/>
            <person name="LaButti K."/>
            <person name="Lindquist E.A."/>
            <person name="Lipzen A."/>
            <person name="Lundell T."/>
            <person name="Morin E."/>
            <person name="Murat C."/>
            <person name="Sun H."/>
            <person name="Tunlid A."/>
            <person name="Henrissat B."/>
            <person name="Grigoriev I.V."/>
            <person name="Hibbett D.S."/>
            <person name="Martin F."/>
            <person name="Nordberg H.P."/>
            <person name="Cantor M.N."/>
            <person name="Hua S.X."/>
        </authorList>
    </citation>
    <scope>NUCLEOTIDE SEQUENCE [LARGE SCALE GENOMIC DNA]</scope>
    <source>
        <strain evidence="2 3">Foug A</strain>
    </source>
</reference>
<reference evidence="3" key="2">
    <citation type="submission" date="2015-01" db="EMBL/GenBank/DDBJ databases">
        <title>Evolutionary Origins and Diversification of the Mycorrhizal Mutualists.</title>
        <authorList>
            <consortium name="DOE Joint Genome Institute"/>
            <consortium name="Mycorrhizal Genomics Consortium"/>
            <person name="Kohler A."/>
            <person name="Kuo A."/>
            <person name="Nagy L.G."/>
            <person name="Floudas D."/>
            <person name="Copeland A."/>
            <person name="Barry K.W."/>
            <person name="Cichocki N."/>
            <person name="Veneault-Fourrey C."/>
            <person name="LaButti K."/>
            <person name="Lindquist E.A."/>
            <person name="Lipzen A."/>
            <person name="Lundell T."/>
            <person name="Morin E."/>
            <person name="Murat C."/>
            <person name="Riley R."/>
            <person name="Ohm R."/>
            <person name="Sun H."/>
            <person name="Tunlid A."/>
            <person name="Henrissat B."/>
            <person name="Grigoriev I.V."/>
            <person name="Hibbett D.S."/>
            <person name="Martin F."/>
        </authorList>
    </citation>
    <scope>NUCLEOTIDE SEQUENCE [LARGE SCALE GENOMIC DNA]</scope>
    <source>
        <strain evidence="3">Foug A</strain>
    </source>
</reference>
<dbReference type="Pfam" id="PF20236">
    <property type="entry name" value="DUF6593"/>
    <property type="match status" value="1"/>
</dbReference>
<name>A0A0C3A832_9AGAM</name>
<gene>
    <name evidence="2" type="ORF">SCLCIDRAFT_1207138</name>
</gene>
<evidence type="ECO:0000259" key="1">
    <source>
        <dbReference type="Pfam" id="PF20236"/>
    </source>
</evidence>
<accession>A0A0C3A832</accession>
<dbReference type="InParanoid" id="A0A0C3A832"/>
<proteinExistence type="predicted"/>
<dbReference type="AlphaFoldDB" id="A0A0C3A832"/>
<protein>
    <recommendedName>
        <fullName evidence="1">DUF6593 domain-containing protein</fullName>
    </recommendedName>
</protein>
<feature type="domain" description="DUF6593" evidence="1">
    <location>
        <begin position="11"/>
        <end position="42"/>
    </location>
</feature>
<evidence type="ECO:0000313" key="3">
    <source>
        <dbReference type="Proteomes" id="UP000053989"/>
    </source>
</evidence>